<comment type="caution">
    <text evidence="2">The sequence shown here is derived from an EMBL/GenBank/DDBJ whole genome shotgun (WGS) entry which is preliminary data.</text>
</comment>
<evidence type="ECO:0000313" key="2">
    <source>
        <dbReference type="EMBL" id="KAB7498883.1"/>
    </source>
</evidence>
<evidence type="ECO:0000313" key="3">
    <source>
        <dbReference type="Proteomes" id="UP000326759"/>
    </source>
</evidence>
<sequence>MKIFATRSTCSLVKACKECKANYSQRSNLINHLASEHHLDVEGAPIKEQLSCTLCSFVTWAPHKLKNHKVCIKPI</sequence>
<reference evidence="2 3" key="1">
    <citation type="journal article" date="2019" name="PLoS Biol.">
        <title>Sex chromosomes control vertical transmission of feminizing Wolbachia symbionts in an isopod.</title>
        <authorList>
            <person name="Becking T."/>
            <person name="Chebbi M.A."/>
            <person name="Giraud I."/>
            <person name="Moumen B."/>
            <person name="Laverre T."/>
            <person name="Caubet Y."/>
            <person name="Peccoud J."/>
            <person name="Gilbert C."/>
            <person name="Cordaux R."/>
        </authorList>
    </citation>
    <scope>NUCLEOTIDE SEQUENCE [LARGE SCALE GENOMIC DNA]</scope>
    <source>
        <strain evidence="2">ANa2</strain>
        <tissue evidence="2">Whole body excluding digestive tract and cuticle</tissue>
    </source>
</reference>
<proteinExistence type="predicted"/>
<dbReference type="EMBL" id="SEYY01018889">
    <property type="protein sequence ID" value="KAB7498883.1"/>
    <property type="molecule type" value="Genomic_DNA"/>
</dbReference>
<protein>
    <recommendedName>
        <fullName evidence="1">C2H2-type domain-containing protein</fullName>
    </recommendedName>
</protein>
<dbReference type="Proteomes" id="UP000326759">
    <property type="component" value="Unassembled WGS sequence"/>
</dbReference>
<name>A0A5N5SXD8_9CRUS</name>
<keyword evidence="3" id="KW-1185">Reference proteome</keyword>
<gene>
    <name evidence="2" type="ORF">Anas_06349</name>
</gene>
<dbReference type="InterPro" id="IPR013087">
    <property type="entry name" value="Znf_C2H2_type"/>
</dbReference>
<dbReference type="SUPFAM" id="SSF57667">
    <property type="entry name" value="beta-beta-alpha zinc fingers"/>
    <property type="match status" value="1"/>
</dbReference>
<dbReference type="AlphaFoldDB" id="A0A5N5SXD8"/>
<organism evidence="2 3">
    <name type="scientific">Armadillidium nasatum</name>
    <dbReference type="NCBI Taxonomy" id="96803"/>
    <lineage>
        <taxon>Eukaryota</taxon>
        <taxon>Metazoa</taxon>
        <taxon>Ecdysozoa</taxon>
        <taxon>Arthropoda</taxon>
        <taxon>Crustacea</taxon>
        <taxon>Multicrustacea</taxon>
        <taxon>Malacostraca</taxon>
        <taxon>Eumalacostraca</taxon>
        <taxon>Peracarida</taxon>
        <taxon>Isopoda</taxon>
        <taxon>Oniscidea</taxon>
        <taxon>Crinocheta</taxon>
        <taxon>Armadillidiidae</taxon>
        <taxon>Armadillidium</taxon>
    </lineage>
</organism>
<dbReference type="InterPro" id="IPR036236">
    <property type="entry name" value="Znf_C2H2_sf"/>
</dbReference>
<dbReference type="PROSITE" id="PS00028">
    <property type="entry name" value="ZINC_FINGER_C2H2_1"/>
    <property type="match status" value="1"/>
</dbReference>
<feature type="domain" description="C2H2-type" evidence="1">
    <location>
        <begin position="16"/>
        <end position="38"/>
    </location>
</feature>
<evidence type="ECO:0000259" key="1">
    <source>
        <dbReference type="PROSITE" id="PS00028"/>
    </source>
</evidence>
<accession>A0A5N5SXD8</accession>
<dbReference type="Gene3D" id="3.30.160.60">
    <property type="entry name" value="Classic Zinc Finger"/>
    <property type="match status" value="1"/>
</dbReference>